<comment type="caution">
    <text evidence="1">The sequence shown here is derived from an EMBL/GenBank/DDBJ whole genome shotgun (WGS) entry which is preliminary data.</text>
</comment>
<organism evidence="1 2">
    <name type="scientific">Pedobacter jeongneungensis</name>
    <dbReference type="NCBI Taxonomy" id="947309"/>
    <lineage>
        <taxon>Bacteria</taxon>
        <taxon>Pseudomonadati</taxon>
        <taxon>Bacteroidota</taxon>
        <taxon>Sphingobacteriia</taxon>
        <taxon>Sphingobacteriales</taxon>
        <taxon>Sphingobacteriaceae</taxon>
        <taxon>Pedobacter</taxon>
    </lineage>
</organism>
<protein>
    <submittedName>
        <fullName evidence="1">Uncharacterized protein</fullName>
    </submittedName>
</protein>
<dbReference type="Proteomes" id="UP001501772">
    <property type="component" value="Unassembled WGS sequence"/>
</dbReference>
<evidence type="ECO:0000313" key="2">
    <source>
        <dbReference type="Proteomes" id="UP001501772"/>
    </source>
</evidence>
<gene>
    <name evidence="1" type="ORF">GCM10022289_40600</name>
</gene>
<name>A0ABP8BNT5_9SPHI</name>
<keyword evidence="2" id="KW-1185">Reference proteome</keyword>
<accession>A0ABP8BNT5</accession>
<dbReference type="EMBL" id="BAABBY010000011">
    <property type="protein sequence ID" value="GAA4211459.1"/>
    <property type="molecule type" value="Genomic_DNA"/>
</dbReference>
<proteinExistence type="predicted"/>
<reference evidence="2" key="1">
    <citation type="journal article" date="2019" name="Int. J. Syst. Evol. Microbiol.">
        <title>The Global Catalogue of Microorganisms (GCM) 10K type strain sequencing project: providing services to taxonomists for standard genome sequencing and annotation.</title>
        <authorList>
            <consortium name="The Broad Institute Genomics Platform"/>
            <consortium name="The Broad Institute Genome Sequencing Center for Infectious Disease"/>
            <person name="Wu L."/>
            <person name="Ma J."/>
        </authorList>
    </citation>
    <scope>NUCLEOTIDE SEQUENCE [LARGE SCALE GENOMIC DNA]</scope>
    <source>
        <strain evidence="2">JCM 17626</strain>
    </source>
</reference>
<evidence type="ECO:0000313" key="1">
    <source>
        <dbReference type="EMBL" id="GAA4211459.1"/>
    </source>
</evidence>
<sequence length="167" mass="19068">MIVRSYHELLELPKKTQNSLKVVADFSGDFTDYYIALYPSEPGTLKDIILGDYNERINASKVFGFDLDRNAYLTVKSRYNLPKFWDENKAVMSPLKEINEGKTYYRLKGKPITLKLWTADAVCEKHIKIVAGKAVDSIFMVKKLANLQPLDNFVDSLSCTVQYKSAN</sequence>